<evidence type="ECO:0000313" key="14">
    <source>
        <dbReference type="Proteomes" id="UP001187531"/>
    </source>
</evidence>
<reference evidence="13" key="1">
    <citation type="submission" date="2023-07" db="EMBL/GenBank/DDBJ databases">
        <title>Chromosome-level genome assembly of Artemia franciscana.</title>
        <authorList>
            <person name="Jo E."/>
        </authorList>
    </citation>
    <scope>NUCLEOTIDE SEQUENCE</scope>
    <source>
        <tissue evidence="13">Whole body</tissue>
    </source>
</reference>
<dbReference type="PROSITE" id="PS00674">
    <property type="entry name" value="AAA"/>
    <property type="match status" value="1"/>
</dbReference>
<keyword evidence="14" id="KW-1185">Reference proteome</keyword>
<dbReference type="GO" id="GO:0016558">
    <property type="term" value="P:protein import into peroxisome matrix"/>
    <property type="evidence" value="ECO:0007669"/>
    <property type="project" value="TreeGrafter"/>
</dbReference>
<dbReference type="AlphaFoldDB" id="A0AA88LI08"/>
<sequence length="250" mass="27830">MKTWQSKALGFAKVPSVKWEDIGGLEDVRKKITEMIEFSAKRPQLSKAGIRQCGLLMWGPPGTGKTLVAKAVATEFSLNFLSIKGPELLNMYIGQSEENVRDIFRRAKEARPCLIFFDELDSLAPNRGRSGDSGGVMDRIVSQLLAELDSLSTVNDIFLLGATNRPDMIDPSLLRPGRFDRKIYLGLIENVEAKIKVLRALTRKFNMESIINWEIIIASLPSNTSGADLYSLVTDAVMVSVNQRVELIKQ</sequence>
<dbReference type="Gene3D" id="3.40.50.300">
    <property type="entry name" value="P-loop containing nucleotide triphosphate hydrolases"/>
    <property type="match status" value="1"/>
</dbReference>
<keyword evidence="4 11" id="KW-0547">Nucleotide-binding</keyword>
<dbReference type="InterPro" id="IPR003593">
    <property type="entry name" value="AAA+_ATPase"/>
</dbReference>
<dbReference type="Gene3D" id="1.10.8.60">
    <property type="match status" value="1"/>
</dbReference>
<dbReference type="InterPro" id="IPR003960">
    <property type="entry name" value="ATPase_AAA_CS"/>
</dbReference>
<evidence type="ECO:0000256" key="5">
    <source>
        <dbReference type="ARBA" id="ARBA00022801"/>
    </source>
</evidence>
<protein>
    <recommendedName>
        <fullName evidence="8">Peroxisomal ATPase PEX6</fullName>
    </recommendedName>
    <alternativeName>
        <fullName evidence="9">Peroxin-6</fullName>
    </alternativeName>
</protein>
<comment type="catalytic activity">
    <reaction evidence="10">
        <text>ATP + H2O = ADP + phosphate + H(+)</text>
        <dbReference type="Rhea" id="RHEA:13065"/>
        <dbReference type="ChEBI" id="CHEBI:15377"/>
        <dbReference type="ChEBI" id="CHEBI:15378"/>
        <dbReference type="ChEBI" id="CHEBI:30616"/>
        <dbReference type="ChEBI" id="CHEBI:43474"/>
        <dbReference type="ChEBI" id="CHEBI:456216"/>
    </reaction>
    <physiologicalReaction direction="left-to-right" evidence="10">
        <dbReference type="Rhea" id="RHEA:13066"/>
    </physiologicalReaction>
</comment>
<keyword evidence="7" id="KW-0472">Membrane</keyword>
<dbReference type="GO" id="GO:0005524">
    <property type="term" value="F:ATP binding"/>
    <property type="evidence" value="ECO:0007669"/>
    <property type="project" value="UniProtKB-KW"/>
</dbReference>
<dbReference type="PANTHER" id="PTHR23077">
    <property type="entry name" value="AAA-FAMILY ATPASE"/>
    <property type="match status" value="1"/>
</dbReference>
<dbReference type="PANTHER" id="PTHR23077:SF9">
    <property type="entry name" value="PEROXISOMAL ATPASE PEX6"/>
    <property type="match status" value="1"/>
</dbReference>
<evidence type="ECO:0000256" key="10">
    <source>
        <dbReference type="ARBA" id="ARBA00048778"/>
    </source>
</evidence>
<feature type="domain" description="AAA+ ATPase" evidence="12">
    <location>
        <begin position="51"/>
        <end position="189"/>
    </location>
</feature>
<dbReference type="FunFam" id="3.40.50.300:FF:000109">
    <property type="entry name" value="Peroxisomal biogenesis factor 6"/>
    <property type="match status" value="1"/>
</dbReference>
<gene>
    <name evidence="13" type="ORF">QYM36_002845</name>
</gene>
<evidence type="ECO:0000256" key="2">
    <source>
        <dbReference type="ARBA" id="ARBA00006914"/>
    </source>
</evidence>
<dbReference type="SUPFAM" id="SSF52540">
    <property type="entry name" value="P-loop containing nucleoside triphosphate hydrolases"/>
    <property type="match status" value="1"/>
</dbReference>
<evidence type="ECO:0000256" key="1">
    <source>
        <dbReference type="ARBA" id="ARBA00004370"/>
    </source>
</evidence>
<dbReference type="Proteomes" id="UP001187531">
    <property type="component" value="Unassembled WGS sequence"/>
</dbReference>
<evidence type="ECO:0000259" key="12">
    <source>
        <dbReference type="SMART" id="SM00382"/>
    </source>
</evidence>
<dbReference type="InterPro" id="IPR027417">
    <property type="entry name" value="P-loop_NTPase"/>
</dbReference>
<dbReference type="SMART" id="SM00382">
    <property type="entry name" value="AAA"/>
    <property type="match status" value="1"/>
</dbReference>
<comment type="subcellular location">
    <subcellularLocation>
        <location evidence="1">Membrane</location>
    </subcellularLocation>
</comment>
<keyword evidence="3" id="KW-0962">Peroxisome biogenesis</keyword>
<name>A0AA88LI08_ARTSF</name>
<dbReference type="GO" id="GO:0005829">
    <property type="term" value="C:cytosol"/>
    <property type="evidence" value="ECO:0007669"/>
    <property type="project" value="TreeGrafter"/>
</dbReference>
<evidence type="ECO:0000256" key="7">
    <source>
        <dbReference type="ARBA" id="ARBA00023136"/>
    </source>
</evidence>
<evidence type="ECO:0000256" key="4">
    <source>
        <dbReference type="ARBA" id="ARBA00022741"/>
    </source>
</evidence>
<evidence type="ECO:0000256" key="11">
    <source>
        <dbReference type="RuleBase" id="RU003651"/>
    </source>
</evidence>
<dbReference type="EMBL" id="JAVRJZ010000005">
    <property type="protein sequence ID" value="KAK2722445.1"/>
    <property type="molecule type" value="Genomic_DNA"/>
</dbReference>
<dbReference type="GO" id="GO:0005778">
    <property type="term" value="C:peroxisomal membrane"/>
    <property type="evidence" value="ECO:0007669"/>
    <property type="project" value="TreeGrafter"/>
</dbReference>
<organism evidence="13 14">
    <name type="scientific">Artemia franciscana</name>
    <name type="common">Brine shrimp</name>
    <name type="synonym">Artemia sanfranciscana</name>
    <dbReference type="NCBI Taxonomy" id="6661"/>
    <lineage>
        <taxon>Eukaryota</taxon>
        <taxon>Metazoa</taxon>
        <taxon>Ecdysozoa</taxon>
        <taxon>Arthropoda</taxon>
        <taxon>Crustacea</taxon>
        <taxon>Branchiopoda</taxon>
        <taxon>Anostraca</taxon>
        <taxon>Artemiidae</taxon>
        <taxon>Artemia</taxon>
    </lineage>
</organism>
<dbReference type="InterPro" id="IPR050168">
    <property type="entry name" value="AAA_ATPase_domain"/>
</dbReference>
<evidence type="ECO:0000256" key="8">
    <source>
        <dbReference type="ARBA" id="ARBA00034811"/>
    </source>
</evidence>
<evidence type="ECO:0000256" key="3">
    <source>
        <dbReference type="ARBA" id="ARBA00022593"/>
    </source>
</evidence>
<dbReference type="Pfam" id="PF00004">
    <property type="entry name" value="AAA"/>
    <property type="match status" value="1"/>
</dbReference>
<comment type="caution">
    <text evidence="13">The sequence shown here is derived from an EMBL/GenBank/DDBJ whole genome shotgun (WGS) entry which is preliminary data.</text>
</comment>
<evidence type="ECO:0000313" key="13">
    <source>
        <dbReference type="EMBL" id="KAK2722445.1"/>
    </source>
</evidence>
<evidence type="ECO:0000256" key="9">
    <source>
        <dbReference type="ARBA" id="ARBA00034920"/>
    </source>
</evidence>
<keyword evidence="5" id="KW-0378">Hydrolase</keyword>
<comment type="similarity">
    <text evidence="2 11">Belongs to the AAA ATPase family.</text>
</comment>
<evidence type="ECO:0000256" key="6">
    <source>
        <dbReference type="ARBA" id="ARBA00022840"/>
    </source>
</evidence>
<keyword evidence="6 11" id="KW-0067">ATP-binding</keyword>
<accession>A0AA88LI08</accession>
<dbReference type="InterPro" id="IPR003959">
    <property type="entry name" value="ATPase_AAA_core"/>
</dbReference>
<feature type="non-terminal residue" evidence="13">
    <location>
        <position position="250"/>
    </location>
</feature>
<dbReference type="GO" id="GO:0016887">
    <property type="term" value="F:ATP hydrolysis activity"/>
    <property type="evidence" value="ECO:0007669"/>
    <property type="project" value="InterPro"/>
</dbReference>
<proteinExistence type="inferred from homology"/>